<name>A0A4V2K6G3_9APHY</name>
<dbReference type="EMBL" id="ML145264">
    <property type="protein sequence ID" value="TBU52153.1"/>
    <property type="molecule type" value="Genomic_DNA"/>
</dbReference>
<dbReference type="Proteomes" id="UP000292082">
    <property type="component" value="Unassembled WGS sequence"/>
</dbReference>
<evidence type="ECO:0000313" key="1">
    <source>
        <dbReference type="EMBL" id="TBU52153.1"/>
    </source>
</evidence>
<organism evidence="1 2">
    <name type="scientific">Dichomitus squalens</name>
    <dbReference type="NCBI Taxonomy" id="114155"/>
    <lineage>
        <taxon>Eukaryota</taxon>
        <taxon>Fungi</taxon>
        <taxon>Dikarya</taxon>
        <taxon>Basidiomycota</taxon>
        <taxon>Agaricomycotina</taxon>
        <taxon>Agaricomycetes</taxon>
        <taxon>Polyporales</taxon>
        <taxon>Polyporaceae</taxon>
        <taxon>Dichomitus</taxon>
    </lineage>
</organism>
<accession>A0A4V2K6G3</accession>
<reference evidence="1 2" key="1">
    <citation type="submission" date="2019-01" db="EMBL/GenBank/DDBJ databases">
        <title>Draft genome sequences of three monokaryotic isolates of the white-rot basidiomycete fungus Dichomitus squalens.</title>
        <authorList>
            <consortium name="DOE Joint Genome Institute"/>
            <person name="Lopez S.C."/>
            <person name="Andreopoulos B."/>
            <person name="Pangilinan J."/>
            <person name="Lipzen A."/>
            <person name="Riley R."/>
            <person name="Ahrendt S."/>
            <person name="Ng V."/>
            <person name="Barry K."/>
            <person name="Daum C."/>
            <person name="Grigoriev I.V."/>
            <person name="Hilden K.S."/>
            <person name="Makela M.R."/>
            <person name="de Vries R.P."/>
        </authorList>
    </citation>
    <scope>NUCLEOTIDE SEQUENCE [LARGE SCALE GENOMIC DNA]</scope>
    <source>
        <strain evidence="1 2">CBS 464.89</strain>
    </source>
</reference>
<sequence>MYWFSYIGQHLPPPDLPGCAPSRSAGKPKSLRFNYVNLARLLVTHRRRWAAFMGSRTRYSVQIRYCPRRDNEPSAFFGCIQDKIVMIHPAFADHPAINHGSCERRRLPPRSHIAFTSGRKYSPIAQDAWFLCDTGAPMGAACIAKRTRCLGCREADALALGFSLRITISPCRGGRLHAFLVGCLRWGTI</sequence>
<dbReference type="AlphaFoldDB" id="A0A4V2K6G3"/>
<protein>
    <submittedName>
        <fullName evidence="1">Uncharacterized protein</fullName>
    </submittedName>
</protein>
<proteinExistence type="predicted"/>
<gene>
    <name evidence="1" type="ORF">BD310DRAFT_940907</name>
</gene>
<evidence type="ECO:0000313" key="2">
    <source>
        <dbReference type="Proteomes" id="UP000292082"/>
    </source>
</evidence>
<keyword evidence="2" id="KW-1185">Reference proteome</keyword>